<evidence type="ECO:0000313" key="1">
    <source>
        <dbReference type="EMBL" id="KAE9542399.1"/>
    </source>
</evidence>
<keyword evidence="2" id="KW-1185">Reference proteome</keyword>
<reference evidence="1 2" key="1">
    <citation type="submission" date="2019-08" db="EMBL/GenBank/DDBJ databases">
        <title>The genome of the soybean aphid Biotype 1, its phylome, world population structure and adaptation to the North American continent.</title>
        <authorList>
            <person name="Giordano R."/>
            <person name="Donthu R.K."/>
            <person name="Hernandez A.G."/>
            <person name="Wright C.L."/>
            <person name="Zimin A.V."/>
        </authorList>
    </citation>
    <scope>NUCLEOTIDE SEQUENCE [LARGE SCALE GENOMIC DNA]</scope>
    <source>
        <tissue evidence="1">Whole aphids</tissue>
    </source>
</reference>
<dbReference type="Proteomes" id="UP000475862">
    <property type="component" value="Unassembled WGS sequence"/>
</dbReference>
<accession>A0A6G0U198</accession>
<evidence type="ECO:0000313" key="2">
    <source>
        <dbReference type="Proteomes" id="UP000475862"/>
    </source>
</evidence>
<sequence length="181" mass="21795">MEGIIEVYNNNTLLKKCVYIYYNYFIYKNFYRTYYIIVKSYGIDVIIFESRLTYWNYINLIILIVLKDVYNLNIEPLVSFLRHLDKRLYRLHHSRILYYSVKLPCRTPPLIASSIFYQHYVQFSSCFLLASSPFYTEEYTTTELSFYSQIFNIKYVSERCLNDTTISNNIMSNDGNKYSNI</sequence>
<proteinExistence type="predicted"/>
<gene>
    <name evidence="1" type="ORF">AGLY_003526</name>
</gene>
<dbReference type="AlphaFoldDB" id="A0A6G0U198"/>
<comment type="caution">
    <text evidence="1">The sequence shown here is derived from an EMBL/GenBank/DDBJ whole genome shotgun (WGS) entry which is preliminary data.</text>
</comment>
<organism evidence="1 2">
    <name type="scientific">Aphis glycines</name>
    <name type="common">Soybean aphid</name>
    <dbReference type="NCBI Taxonomy" id="307491"/>
    <lineage>
        <taxon>Eukaryota</taxon>
        <taxon>Metazoa</taxon>
        <taxon>Ecdysozoa</taxon>
        <taxon>Arthropoda</taxon>
        <taxon>Hexapoda</taxon>
        <taxon>Insecta</taxon>
        <taxon>Pterygota</taxon>
        <taxon>Neoptera</taxon>
        <taxon>Paraneoptera</taxon>
        <taxon>Hemiptera</taxon>
        <taxon>Sternorrhyncha</taxon>
        <taxon>Aphidomorpha</taxon>
        <taxon>Aphidoidea</taxon>
        <taxon>Aphididae</taxon>
        <taxon>Aphidini</taxon>
        <taxon>Aphis</taxon>
        <taxon>Aphis</taxon>
    </lineage>
</organism>
<protein>
    <submittedName>
        <fullName evidence="1">Uncharacterized protein</fullName>
    </submittedName>
</protein>
<dbReference type="EMBL" id="VYZN01000011">
    <property type="protein sequence ID" value="KAE9542399.1"/>
    <property type="molecule type" value="Genomic_DNA"/>
</dbReference>
<name>A0A6G0U198_APHGL</name>